<proteinExistence type="predicted"/>
<dbReference type="Proteomes" id="UP000629468">
    <property type="component" value="Unassembled WGS sequence"/>
</dbReference>
<feature type="compositionally biased region" description="Low complexity" evidence="1">
    <location>
        <begin position="12"/>
        <end position="22"/>
    </location>
</feature>
<organism evidence="2 3">
    <name type="scientific">Agaricus bisporus var. burnettii</name>
    <dbReference type="NCBI Taxonomy" id="192524"/>
    <lineage>
        <taxon>Eukaryota</taxon>
        <taxon>Fungi</taxon>
        <taxon>Dikarya</taxon>
        <taxon>Basidiomycota</taxon>
        <taxon>Agaricomycotina</taxon>
        <taxon>Agaricomycetes</taxon>
        <taxon>Agaricomycetidae</taxon>
        <taxon>Agaricales</taxon>
        <taxon>Agaricineae</taxon>
        <taxon>Agaricaceae</taxon>
        <taxon>Agaricus</taxon>
    </lineage>
</organism>
<evidence type="ECO:0000313" key="2">
    <source>
        <dbReference type="EMBL" id="KAF7773564.1"/>
    </source>
</evidence>
<sequence length="165" mass="18646">MPSRSSVPTRATTPSKPSSSKTLKIAKSKPQRLEGDLRLHVRGPLYRGRRLRSDAHCRWRQTFMLNSRIPIWSELCALQDKSTEKHHLADHGRSFGSKTCSRLDVLDGIFACQPTANSNPLPLAQFSTRYAIRTNCENAFSGKLATVDRSSLRKTPTMVWDTKYT</sequence>
<feature type="compositionally biased region" description="Polar residues" evidence="1">
    <location>
        <begin position="1"/>
        <end position="11"/>
    </location>
</feature>
<reference evidence="2 3" key="1">
    <citation type="journal article" name="Sci. Rep.">
        <title>Telomere-to-telomere assembled and centromere annotated genomes of the two main subspecies of the button mushroom Agaricus bisporus reveal especially polymorphic chromosome ends.</title>
        <authorList>
            <person name="Sonnenberg A.S.M."/>
            <person name="Sedaghat-Telgerd N."/>
            <person name="Lavrijssen B."/>
            <person name="Ohm R.A."/>
            <person name="Hendrickx P.M."/>
            <person name="Scholtmeijer K."/>
            <person name="Baars J.J.P."/>
            <person name="van Peer A."/>
        </authorList>
    </citation>
    <scope>NUCLEOTIDE SEQUENCE [LARGE SCALE GENOMIC DNA]</scope>
    <source>
        <strain evidence="2 3">H119_p4</strain>
    </source>
</reference>
<gene>
    <name evidence="2" type="ORF">Agabi119p4_5731</name>
</gene>
<accession>A0A8H7KGU0</accession>
<dbReference type="EMBL" id="JABXXO010000007">
    <property type="protein sequence ID" value="KAF7773564.1"/>
    <property type="molecule type" value="Genomic_DNA"/>
</dbReference>
<comment type="caution">
    <text evidence="2">The sequence shown here is derived from an EMBL/GenBank/DDBJ whole genome shotgun (WGS) entry which is preliminary data.</text>
</comment>
<name>A0A8H7KGU0_AGABI</name>
<evidence type="ECO:0000313" key="3">
    <source>
        <dbReference type="Proteomes" id="UP000629468"/>
    </source>
</evidence>
<evidence type="ECO:0000256" key="1">
    <source>
        <dbReference type="SAM" id="MobiDB-lite"/>
    </source>
</evidence>
<protein>
    <submittedName>
        <fullName evidence="2">Uncharacterized protein</fullName>
    </submittedName>
</protein>
<dbReference type="AlphaFoldDB" id="A0A8H7KGU0"/>
<feature type="region of interest" description="Disordered" evidence="1">
    <location>
        <begin position="1"/>
        <end position="29"/>
    </location>
</feature>